<sequence>MKAFTEHPRSVGESYWEHMGASLSFAGAMLAGAGAAFVHSVFPFLLTSTGSRIITRLHDRMVANRRRVR</sequence>
<name>A0A848HC59_9BURK</name>
<feature type="transmembrane region" description="Helical" evidence="1">
    <location>
        <begin position="20"/>
        <end position="46"/>
    </location>
</feature>
<dbReference type="InterPro" id="IPR045936">
    <property type="entry name" value="DUF6356"/>
</dbReference>
<dbReference type="AlphaFoldDB" id="A0A848HC59"/>
<dbReference type="Pfam" id="PF19883">
    <property type="entry name" value="DUF6356"/>
    <property type="match status" value="1"/>
</dbReference>
<evidence type="ECO:0000256" key="1">
    <source>
        <dbReference type="SAM" id="Phobius"/>
    </source>
</evidence>
<accession>A0A848HC59</accession>
<reference evidence="2 3" key="1">
    <citation type="submission" date="2020-04" db="EMBL/GenBank/DDBJ databases">
        <title>Ramlibacter sp. G-1-2-2 isolated from soil.</title>
        <authorList>
            <person name="Dahal R.H."/>
        </authorList>
    </citation>
    <scope>NUCLEOTIDE SEQUENCE [LARGE SCALE GENOMIC DNA]</scope>
    <source>
        <strain evidence="2 3">G-1-2-2</strain>
    </source>
</reference>
<proteinExistence type="predicted"/>
<dbReference type="EMBL" id="JABBFX010000003">
    <property type="protein sequence ID" value="NML46981.1"/>
    <property type="molecule type" value="Genomic_DNA"/>
</dbReference>
<keyword evidence="1" id="KW-1133">Transmembrane helix</keyword>
<evidence type="ECO:0000313" key="2">
    <source>
        <dbReference type="EMBL" id="NML46981.1"/>
    </source>
</evidence>
<dbReference type="Proteomes" id="UP000541185">
    <property type="component" value="Unassembled WGS sequence"/>
</dbReference>
<organism evidence="2 3">
    <name type="scientific">Ramlibacter agri</name>
    <dbReference type="NCBI Taxonomy" id="2728837"/>
    <lineage>
        <taxon>Bacteria</taxon>
        <taxon>Pseudomonadati</taxon>
        <taxon>Pseudomonadota</taxon>
        <taxon>Betaproteobacteria</taxon>
        <taxon>Burkholderiales</taxon>
        <taxon>Comamonadaceae</taxon>
        <taxon>Ramlibacter</taxon>
    </lineage>
</organism>
<gene>
    <name evidence="2" type="ORF">HHL11_24770</name>
</gene>
<evidence type="ECO:0000313" key="3">
    <source>
        <dbReference type="Proteomes" id="UP000541185"/>
    </source>
</evidence>
<dbReference type="RefSeq" id="WP_169421288.1">
    <property type="nucleotide sequence ID" value="NZ_JABBFX010000003.1"/>
</dbReference>
<comment type="caution">
    <text evidence="2">The sequence shown here is derived from an EMBL/GenBank/DDBJ whole genome shotgun (WGS) entry which is preliminary data.</text>
</comment>
<keyword evidence="1" id="KW-0472">Membrane</keyword>
<evidence type="ECO:0008006" key="4">
    <source>
        <dbReference type="Google" id="ProtNLM"/>
    </source>
</evidence>
<keyword evidence="1" id="KW-0812">Transmembrane</keyword>
<protein>
    <recommendedName>
        <fullName evidence="4">Capsule biosynthesis protein</fullName>
    </recommendedName>
</protein>
<keyword evidence="3" id="KW-1185">Reference proteome</keyword>